<accession>G7ID92</accession>
<dbReference type="Gene3D" id="2.60.210.10">
    <property type="entry name" value="Apoptosis, Tumor Necrosis Factor Receptor Associated Protein 2, Chain A"/>
    <property type="match status" value="1"/>
</dbReference>
<feature type="region of interest" description="Disordered" evidence="1">
    <location>
        <begin position="1"/>
        <end position="31"/>
    </location>
</feature>
<dbReference type="EMBL" id="CM001217">
    <property type="protein sequence ID" value="AES62898.2"/>
    <property type="molecule type" value="Genomic_DNA"/>
</dbReference>
<sequence>MDMNTDDPVLSTTPMKGDSYKRQLDPSGNTKGNMDRATFLFIWYLWTQLHYLLIGRSTPAYNFIDDEYVTTQDASVRRFHVLKKEWGIPKFINLDTFKDPTKGYLLDDN</sequence>
<dbReference type="PANTHER" id="PTHR46162">
    <property type="entry name" value="TRAF-LIKE FAMILY PROTEIN"/>
    <property type="match status" value="1"/>
</dbReference>
<dbReference type="Proteomes" id="UP000002051">
    <property type="component" value="Unassembled WGS sequence"/>
</dbReference>
<dbReference type="SUPFAM" id="SSF49599">
    <property type="entry name" value="TRAF domain-like"/>
    <property type="match status" value="1"/>
</dbReference>
<evidence type="ECO:0000256" key="1">
    <source>
        <dbReference type="SAM" id="MobiDB-lite"/>
    </source>
</evidence>
<dbReference type="InterPro" id="IPR008974">
    <property type="entry name" value="TRAF-like"/>
</dbReference>
<keyword evidence="4" id="KW-1185">Reference proteome</keyword>
<proteinExistence type="predicted"/>
<protein>
    <submittedName>
        <fullName evidence="2">TRAF family protein, putative</fullName>
    </submittedName>
</protein>
<dbReference type="STRING" id="3880.G7ID92"/>
<reference evidence="3" key="3">
    <citation type="submission" date="2015-04" db="UniProtKB">
        <authorList>
            <consortium name="EnsemblPlants"/>
        </authorList>
    </citation>
    <scope>IDENTIFICATION</scope>
    <source>
        <strain evidence="3">cv. Jemalong A17</strain>
    </source>
</reference>
<accession>A0A0C3UUW0</accession>
<reference evidence="2 4" key="1">
    <citation type="journal article" date="2011" name="Nature">
        <title>The Medicago genome provides insight into the evolution of rhizobial symbioses.</title>
        <authorList>
            <person name="Young N.D."/>
            <person name="Debelle F."/>
            <person name="Oldroyd G.E."/>
            <person name="Geurts R."/>
            <person name="Cannon S.B."/>
            <person name="Udvardi M.K."/>
            <person name="Benedito V.A."/>
            <person name="Mayer K.F."/>
            <person name="Gouzy J."/>
            <person name="Schoof H."/>
            <person name="Van de Peer Y."/>
            <person name="Proost S."/>
            <person name="Cook D.R."/>
            <person name="Meyers B.C."/>
            <person name="Spannagl M."/>
            <person name="Cheung F."/>
            <person name="De Mita S."/>
            <person name="Krishnakumar V."/>
            <person name="Gundlach H."/>
            <person name="Zhou S."/>
            <person name="Mudge J."/>
            <person name="Bharti A.K."/>
            <person name="Murray J.D."/>
            <person name="Naoumkina M.A."/>
            <person name="Rosen B."/>
            <person name="Silverstein K.A."/>
            <person name="Tang H."/>
            <person name="Rombauts S."/>
            <person name="Zhao P.X."/>
            <person name="Zhou P."/>
            <person name="Barbe V."/>
            <person name="Bardou P."/>
            <person name="Bechner M."/>
            <person name="Bellec A."/>
            <person name="Berger A."/>
            <person name="Berges H."/>
            <person name="Bidwell S."/>
            <person name="Bisseling T."/>
            <person name="Choisne N."/>
            <person name="Couloux A."/>
            <person name="Denny R."/>
            <person name="Deshpande S."/>
            <person name="Dai X."/>
            <person name="Doyle J.J."/>
            <person name="Dudez A.M."/>
            <person name="Farmer A.D."/>
            <person name="Fouteau S."/>
            <person name="Franken C."/>
            <person name="Gibelin C."/>
            <person name="Gish J."/>
            <person name="Goldstein S."/>
            <person name="Gonzalez A.J."/>
            <person name="Green P.J."/>
            <person name="Hallab A."/>
            <person name="Hartog M."/>
            <person name="Hua A."/>
            <person name="Humphray S.J."/>
            <person name="Jeong D.H."/>
            <person name="Jing Y."/>
            <person name="Jocker A."/>
            <person name="Kenton S.M."/>
            <person name="Kim D.J."/>
            <person name="Klee K."/>
            <person name="Lai H."/>
            <person name="Lang C."/>
            <person name="Lin S."/>
            <person name="Macmil S.L."/>
            <person name="Magdelenat G."/>
            <person name="Matthews L."/>
            <person name="McCorrison J."/>
            <person name="Monaghan E.L."/>
            <person name="Mun J.H."/>
            <person name="Najar F.Z."/>
            <person name="Nicholson C."/>
            <person name="Noirot C."/>
            <person name="O'Bleness M."/>
            <person name="Paule C.R."/>
            <person name="Poulain J."/>
            <person name="Prion F."/>
            <person name="Qin B."/>
            <person name="Qu C."/>
            <person name="Retzel E.F."/>
            <person name="Riddle C."/>
            <person name="Sallet E."/>
            <person name="Samain S."/>
            <person name="Samson N."/>
            <person name="Sanders I."/>
            <person name="Saurat O."/>
            <person name="Scarpelli C."/>
            <person name="Schiex T."/>
            <person name="Segurens B."/>
            <person name="Severin A.J."/>
            <person name="Sherrier D.J."/>
            <person name="Shi R."/>
            <person name="Sims S."/>
            <person name="Singer S.R."/>
            <person name="Sinharoy S."/>
            <person name="Sterck L."/>
            <person name="Viollet A."/>
            <person name="Wang B.B."/>
            <person name="Wang K."/>
            <person name="Wang M."/>
            <person name="Wang X."/>
            <person name="Warfsmann J."/>
            <person name="Weissenbach J."/>
            <person name="White D.D."/>
            <person name="White J.D."/>
            <person name="Wiley G.B."/>
            <person name="Wincker P."/>
            <person name="Xing Y."/>
            <person name="Yang L."/>
            <person name="Yao Z."/>
            <person name="Ying F."/>
            <person name="Zhai J."/>
            <person name="Zhou L."/>
            <person name="Zuber A."/>
            <person name="Denarie J."/>
            <person name="Dixon R.A."/>
            <person name="May G.D."/>
            <person name="Schwartz D.C."/>
            <person name="Rogers J."/>
            <person name="Quetier F."/>
            <person name="Town C.D."/>
            <person name="Roe B.A."/>
        </authorList>
    </citation>
    <scope>NUCLEOTIDE SEQUENCE [LARGE SCALE GENOMIC DNA]</scope>
    <source>
        <strain evidence="2">A17</strain>
        <strain evidence="3 4">cv. Jemalong A17</strain>
    </source>
</reference>
<evidence type="ECO:0000313" key="4">
    <source>
        <dbReference type="Proteomes" id="UP000002051"/>
    </source>
</evidence>
<evidence type="ECO:0000313" key="3">
    <source>
        <dbReference type="EnsemblPlants" id="AES62898"/>
    </source>
</evidence>
<dbReference type="HOGENOM" id="CLU_2187807_0_0_1"/>
<gene>
    <name evidence="2" type="ordered locus">MTR_1g110530</name>
</gene>
<reference evidence="2 4" key="2">
    <citation type="journal article" date="2014" name="BMC Genomics">
        <title>An improved genome release (version Mt4.0) for the model legume Medicago truncatula.</title>
        <authorList>
            <person name="Tang H."/>
            <person name="Krishnakumar V."/>
            <person name="Bidwell S."/>
            <person name="Rosen B."/>
            <person name="Chan A."/>
            <person name="Zhou S."/>
            <person name="Gentzbittel L."/>
            <person name="Childs K.L."/>
            <person name="Yandell M."/>
            <person name="Gundlach H."/>
            <person name="Mayer K.F."/>
            <person name="Schwartz D.C."/>
            <person name="Town C.D."/>
        </authorList>
    </citation>
    <scope>GENOME REANNOTATION</scope>
    <source>
        <strain evidence="3 4">cv. Jemalong A17</strain>
    </source>
</reference>
<name>G7ID92_MEDTR</name>
<organism evidence="2 4">
    <name type="scientific">Medicago truncatula</name>
    <name type="common">Barrel medic</name>
    <name type="synonym">Medicago tribuloides</name>
    <dbReference type="NCBI Taxonomy" id="3880"/>
    <lineage>
        <taxon>Eukaryota</taxon>
        <taxon>Viridiplantae</taxon>
        <taxon>Streptophyta</taxon>
        <taxon>Embryophyta</taxon>
        <taxon>Tracheophyta</taxon>
        <taxon>Spermatophyta</taxon>
        <taxon>Magnoliopsida</taxon>
        <taxon>eudicotyledons</taxon>
        <taxon>Gunneridae</taxon>
        <taxon>Pentapetalae</taxon>
        <taxon>rosids</taxon>
        <taxon>fabids</taxon>
        <taxon>Fabales</taxon>
        <taxon>Fabaceae</taxon>
        <taxon>Papilionoideae</taxon>
        <taxon>50 kb inversion clade</taxon>
        <taxon>NPAAA clade</taxon>
        <taxon>Hologalegina</taxon>
        <taxon>IRL clade</taxon>
        <taxon>Trifolieae</taxon>
        <taxon>Medicago</taxon>
    </lineage>
</organism>
<evidence type="ECO:0000313" key="2">
    <source>
        <dbReference type="EMBL" id="AES62898.2"/>
    </source>
</evidence>
<dbReference type="PANTHER" id="PTHR46162:SF9">
    <property type="entry name" value="MATH DOMAIN-CONTAINING PROTEIN"/>
    <property type="match status" value="1"/>
</dbReference>
<dbReference type="EnsemblPlants" id="AES62898">
    <property type="protein sequence ID" value="AES62898"/>
    <property type="gene ID" value="MTR_1g110530"/>
</dbReference>
<dbReference type="AlphaFoldDB" id="G7ID92"/>